<dbReference type="CDD" id="cd04485">
    <property type="entry name" value="DnaE_OBF"/>
    <property type="match status" value="1"/>
</dbReference>
<dbReference type="RefSeq" id="WP_072707457.1">
    <property type="nucleotide sequence ID" value="NZ_FRCF01000002.1"/>
</dbReference>
<comment type="subcellular location">
    <subcellularLocation>
        <location evidence="1">Cytoplasm</location>
    </subcellularLocation>
</comment>
<keyword evidence="6" id="KW-0548">Nucleotidyltransferase</keyword>
<dbReference type="AlphaFoldDB" id="A0A1M7AMV5"/>
<comment type="function">
    <text evidence="9">DNA polymerase III is a complex, multichain enzyme responsible for most of the replicative synthesis in bacteria. This DNA polymerase also exhibits 3' to 5' exonuclease activity. The alpha chain is the DNA polymerase.</text>
</comment>
<dbReference type="InterPro" id="IPR011708">
    <property type="entry name" value="DNA_pol3_alpha_NTPase_dom"/>
</dbReference>
<dbReference type="Proteomes" id="UP000184206">
    <property type="component" value="Unassembled WGS sequence"/>
</dbReference>
<sequence length="1046" mass="118726">MINLNVHSSYEFLNSNIKIDPLLNLLKEDGQTAVAVTDLNHMHGIYQLLSKAPAYGIKPLAGMEILIDDGLGGIPFILYAKNDEGYRSLIRTSAMLSYKGITKTPKDFFMKNVQGCVCIAKSGTGTALLEELPTDPDDKYAAHHIEGTSHKRVFIHTSRYMRKEDRKALKVLNAIRDNDRLEPHELTEITGGEYILKKEDVPEEMWPFLDANKEIVGKCNVPVPKVGTTLPHFPHPDNDDSDAFLRRQLNRQLKEKTDGSAAYTERLRYEFDVITSMGYSDYFLIVSDAVNYAKSNDIYVGPGRGSSSASLVSFLLNITEVDPLKYNLLFERFLNPERVTMPDIDIDFEDTNRDEVVEYLIDKYGRMNVSNIITYGTLSAKMAARDVGRVLNFSDEELKYIAGIIGPELNVTLDKAFSSDAFERLMSGDDKYKLYREVCLSVEGLPRHASTHAAGVLVSETKLTENIPIMFTEGHTISQWPMNEVEGAGLLKIDVLGLRNLSLIRRMVNMISYRGGSIDIHDLEEDPRVYKMLGHGLGLGVFQLESAGIRNVLREVRPTEFMDLAAVLALYRPGPMKEIPNFVRGKHEPETVTYPHEDLEDILRETNGVIVYQEQIMLIASRIAGYTYAQADILRRAMSKKDRETLYREKENFIDGAKNKGYAESLAEHIFNLIMKFADYGFPKSHAVAYSKIAYIMAYIKTRFPDIFYSVILMQNIGNHAKINELIEEMKLLKIKILPPDINRSRYSNTAEKGVRLGLGMIEGVTYKTAESILKARSEGPFEDIYDLKTRADINLSEKVLRNLILSGALDGFEENRKTMLQSMGHLKDINAEEFSTESFLSALGFNVKKEYEYVEEMTQMEKIEGEKAALGFYLSSHPIKLIQHENQSIPFNMFSQQKLYGTYLVFFEELKVIKTKKGQNMAFAKITDGITDMDAVIFPNVYFTEHPKLEAGVLVVRGKLDERKGRAQMIIEKVEELAAFKENYLKSVKKIYVRNEDKYDFDHLLGESGIIVFSFEENRIIGRIAGHSLENLQNIIEPSDLRFMA</sequence>
<evidence type="ECO:0000256" key="8">
    <source>
        <dbReference type="ARBA" id="ARBA00022932"/>
    </source>
</evidence>
<dbReference type="GO" id="GO:0003887">
    <property type="term" value="F:DNA-directed DNA polymerase activity"/>
    <property type="evidence" value="ECO:0007669"/>
    <property type="project" value="UniProtKB-KW"/>
</dbReference>
<evidence type="ECO:0000256" key="10">
    <source>
        <dbReference type="ARBA" id="ARBA00049244"/>
    </source>
</evidence>
<dbReference type="InterPro" id="IPR004805">
    <property type="entry name" value="DnaE2/DnaE/PolC"/>
</dbReference>
<proteinExistence type="inferred from homology"/>
<dbReference type="InterPro" id="IPR004365">
    <property type="entry name" value="NA-bd_OB_tRNA"/>
</dbReference>
<dbReference type="GO" id="GO:0006260">
    <property type="term" value="P:DNA replication"/>
    <property type="evidence" value="ECO:0007669"/>
    <property type="project" value="UniProtKB-KW"/>
</dbReference>
<evidence type="ECO:0000256" key="6">
    <source>
        <dbReference type="ARBA" id="ARBA00022695"/>
    </source>
</evidence>
<evidence type="ECO:0000256" key="9">
    <source>
        <dbReference type="ARBA" id="ARBA00025611"/>
    </source>
</evidence>
<dbReference type="SUPFAM" id="SSF89550">
    <property type="entry name" value="PHP domain-like"/>
    <property type="match status" value="1"/>
</dbReference>
<dbReference type="EC" id="2.7.7.7" evidence="3"/>
<keyword evidence="13" id="KW-1185">Reference proteome</keyword>
<dbReference type="Gene3D" id="1.10.150.870">
    <property type="match status" value="1"/>
</dbReference>
<organism evidence="12 13">
    <name type="scientific">Lacicoccus alkaliphilus DSM 16010</name>
    <dbReference type="NCBI Taxonomy" id="1123231"/>
    <lineage>
        <taxon>Bacteria</taxon>
        <taxon>Bacillati</taxon>
        <taxon>Bacillota</taxon>
        <taxon>Bacilli</taxon>
        <taxon>Bacillales</taxon>
        <taxon>Salinicoccaceae</taxon>
        <taxon>Lacicoccus</taxon>
    </lineage>
</organism>
<keyword evidence="8" id="KW-0239">DNA-directed DNA polymerase</keyword>
<name>A0A1M7AMV5_9BACL</name>
<dbReference type="GO" id="GO:0008408">
    <property type="term" value="F:3'-5' exonuclease activity"/>
    <property type="evidence" value="ECO:0007669"/>
    <property type="project" value="InterPro"/>
</dbReference>
<dbReference type="Pfam" id="PF02811">
    <property type="entry name" value="PHP"/>
    <property type="match status" value="1"/>
</dbReference>
<dbReference type="InterPro" id="IPR029460">
    <property type="entry name" value="DNAPol_HHH"/>
</dbReference>
<evidence type="ECO:0000313" key="12">
    <source>
        <dbReference type="EMBL" id="SHL44005.1"/>
    </source>
</evidence>
<gene>
    <name evidence="12" type="ORF">SAMN02745189_00203</name>
</gene>
<dbReference type="GO" id="GO:0005737">
    <property type="term" value="C:cytoplasm"/>
    <property type="evidence" value="ECO:0007669"/>
    <property type="project" value="UniProtKB-SubCell"/>
</dbReference>
<dbReference type="Pfam" id="PF01336">
    <property type="entry name" value="tRNA_anti-codon"/>
    <property type="match status" value="1"/>
</dbReference>
<dbReference type="PANTHER" id="PTHR32294:SF0">
    <property type="entry name" value="DNA POLYMERASE III SUBUNIT ALPHA"/>
    <property type="match status" value="1"/>
</dbReference>
<keyword evidence="5" id="KW-0808">Transferase</keyword>
<dbReference type="InterPro" id="IPR016195">
    <property type="entry name" value="Pol/histidinol_Pase-like"/>
</dbReference>
<evidence type="ECO:0000256" key="5">
    <source>
        <dbReference type="ARBA" id="ARBA00022679"/>
    </source>
</evidence>
<comment type="similarity">
    <text evidence="2">Belongs to the DNA polymerase type-C family. DnaE subfamily.</text>
</comment>
<dbReference type="InterPro" id="IPR040982">
    <property type="entry name" value="DNA_pol3_finger"/>
</dbReference>
<dbReference type="Gene3D" id="3.20.20.140">
    <property type="entry name" value="Metal-dependent hydrolases"/>
    <property type="match status" value="1"/>
</dbReference>
<reference evidence="12 13" key="1">
    <citation type="submission" date="2016-11" db="EMBL/GenBank/DDBJ databases">
        <authorList>
            <person name="Jaros S."/>
            <person name="Januszkiewicz K."/>
            <person name="Wedrychowicz H."/>
        </authorList>
    </citation>
    <scope>NUCLEOTIDE SEQUENCE [LARGE SCALE GENOMIC DNA]</scope>
    <source>
        <strain evidence="12 13">DSM 16010</strain>
    </source>
</reference>
<dbReference type="OrthoDB" id="9803237at2"/>
<keyword evidence="7" id="KW-0235">DNA replication</keyword>
<dbReference type="NCBIfam" id="TIGR00594">
    <property type="entry name" value="polc"/>
    <property type="match status" value="1"/>
</dbReference>
<comment type="catalytic activity">
    <reaction evidence="10">
        <text>DNA(n) + a 2'-deoxyribonucleoside 5'-triphosphate = DNA(n+1) + diphosphate</text>
        <dbReference type="Rhea" id="RHEA:22508"/>
        <dbReference type="Rhea" id="RHEA-COMP:17339"/>
        <dbReference type="Rhea" id="RHEA-COMP:17340"/>
        <dbReference type="ChEBI" id="CHEBI:33019"/>
        <dbReference type="ChEBI" id="CHEBI:61560"/>
        <dbReference type="ChEBI" id="CHEBI:173112"/>
        <dbReference type="EC" id="2.7.7.7"/>
    </reaction>
</comment>
<evidence type="ECO:0000256" key="2">
    <source>
        <dbReference type="ARBA" id="ARBA00009496"/>
    </source>
</evidence>
<evidence type="ECO:0000313" key="13">
    <source>
        <dbReference type="Proteomes" id="UP000184206"/>
    </source>
</evidence>
<dbReference type="PANTHER" id="PTHR32294">
    <property type="entry name" value="DNA POLYMERASE III SUBUNIT ALPHA"/>
    <property type="match status" value="1"/>
</dbReference>
<dbReference type="Pfam" id="PF07733">
    <property type="entry name" value="DNA_pol3_alpha"/>
    <property type="match status" value="1"/>
</dbReference>
<dbReference type="InterPro" id="IPR041931">
    <property type="entry name" value="DNA_pol3_alpha_thumb_dom"/>
</dbReference>
<dbReference type="InterPro" id="IPR004013">
    <property type="entry name" value="PHP_dom"/>
</dbReference>
<dbReference type="InterPro" id="IPR003141">
    <property type="entry name" value="Pol/His_phosphatase_N"/>
</dbReference>
<dbReference type="GO" id="GO:0003676">
    <property type="term" value="F:nucleic acid binding"/>
    <property type="evidence" value="ECO:0007669"/>
    <property type="project" value="InterPro"/>
</dbReference>
<evidence type="ECO:0000259" key="11">
    <source>
        <dbReference type="SMART" id="SM00481"/>
    </source>
</evidence>
<dbReference type="CDD" id="cd07431">
    <property type="entry name" value="PHP_PolIIIA"/>
    <property type="match status" value="1"/>
</dbReference>
<evidence type="ECO:0000256" key="4">
    <source>
        <dbReference type="ARBA" id="ARBA00019114"/>
    </source>
</evidence>
<protein>
    <recommendedName>
        <fullName evidence="4">DNA polymerase III subunit alpha</fullName>
        <ecNumber evidence="3">2.7.7.7</ecNumber>
    </recommendedName>
</protein>
<feature type="domain" description="Polymerase/histidinol phosphatase N-terminal" evidence="11">
    <location>
        <begin position="2"/>
        <end position="69"/>
    </location>
</feature>
<accession>A0A1M7AMV5</accession>
<dbReference type="SMART" id="SM00481">
    <property type="entry name" value="POLIIIAc"/>
    <property type="match status" value="1"/>
</dbReference>
<evidence type="ECO:0000256" key="7">
    <source>
        <dbReference type="ARBA" id="ARBA00022705"/>
    </source>
</evidence>
<dbReference type="STRING" id="1123231.SAMN02745189_00203"/>
<dbReference type="Gene3D" id="1.10.10.1600">
    <property type="entry name" value="Bacterial DNA polymerase III alpha subunit, thumb domain"/>
    <property type="match status" value="1"/>
</dbReference>
<dbReference type="EMBL" id="FRCF01000002">
    <property type="protein sequence ID" value="SHL44005.1"/>
    <property type="molecule type" value="Genomic_DNA"/>
</dbReference>
<evidence type="ECO:0000256" key="3">
    <source>
        <dbReference type="ARBA" id="ARBA00012417"/>
    </source>
</evidence>
<dbReference type="Pfam" id="PF14579">
    <property type="entry name" value="HHH_6"/>
    <property type="match status" value="1"/>
</dbReference>
<dbReference type="Pfam" id="PF17657">
    <property type="entry name" value="DNA_pol3_finger"/>
    <property type="match status" value="1"/>
</dbReference>
<evidence type="ECO:0000256" key="1">
    <source>
        <dbReference type="ARBA" id="ARBA00004496"/>
    </source>
</evidence>